<protein>
    <submittedName>
        <fullName evidence="2">Uncharacterized protein</fullName>
    </submittedName>
</protein>
<dbReference type="AlphaFoldDB" id="A0AAV7N1K0"/>
<feature type="compositionally biased region" description="Basic and acidic residues" evidence="1">
    <location>
        <begin position="34"/>
        <end position="56"/>
    </location>
</feature>
<feature type="region of interest" description="Disordered" evidence="1">
    <location>
        <begin position="27"/>
        <end position="71"/>
    </location>
</feature>
<reference evidence="2" key="1">
    <citation type="journal article" date="2022" name="bioRxiv">
        <title>Sequencing and chromosome-scale assembly of the giantPleurodeles waltlgenome.</title>
        <authorList>
            <person name="Brown T."/>
            <person name="Elewa A."/>
            <person name="Iarovenko S."/>
            <person name="Subramanian E."/>
            <person name="Araus A.J."/>
            <person name="Petzold A."/>
            <person name="Susuki M."/>
            <person name="Suzuki K.-i.T."/>
            <person name="Hayashi T."/>
            <person name="Toyoda A."/>
            <person name="Oliveira C."/>
            <person name="Osipova E."/>
            <person name="Leigh N.D."/>
            <person name="Simon A."/>
            <person name="Yun M.H."/>
        </authorList>
    </citation>
    <scope>NUCLEOTIDE SEQUENCE</scope>
    <source>
        <strain evidence="2">20211129_DDA</strain>
        <tissue evidence="2">Liver</tissue>
    </source>
</reference>
<comment type="caution">
    <text evidence="2">The sequence shown here is derived from an EMBL/GenBank/DDBJ whole genome shotgun (WGS) entry which is preliminary data.</text>
</comment>
<sequence>MPERLPRHSDDRVALPFLTTQLLNFPRHPAQHPTLRDRCIRRHPEIEETSETEERGMMAPRPKGVASRRNS</sequence>
<evidence type="ECO:0000313" key="2">
    <source>
        <dbReference type="EMBL" id="KAJ1109267.1"/>
    </source>
</evidence>
<evidence type="ECO:0000256" key="1">
    <source>
        <dbReference type="SAM" id="MobiDB-lite"/>
    </source>
</evidence>
<organism evidence="2 3">
    <name type="scientific">Pleurodeles waltl</name>
    <name type="common">Iberian ribbed newt</name>
    <dbReference type="NCBI Taxonomy" id="8319"/>
    <lineage>
        <taxon>Eukaryota</taxon>
        <taxon>Metazoa</taxon>
        <taxon>Chordata</taxon>
        <taxon>Craniata</taxon>
        <taxon>Vertebrata</taxon>
        <taxon>Euteleostomi</taxon>
        <taxon>Amphibia</taxon>
        <taxon>Batrachia</taxon>
        <taxon>Caudata</taxon>
        <taxon>Salamandroidea</taxon>
        <taxon>Salamandridae</taxon>
        <taxon>Pleurodelinae</taxon>
        <taxon>Pleurodeles</taxon>
    </lineage>
</organism>
<dbReference type="Proteomes" id="UP001066276">
    <property type="component" value="Chromosome 9"/>
</dbReference>
<proteinExistence type="predicted"/>
<dbReference type="EMBL" id="JANPWB010000013">
    <property type="protein sequence ID" value="KAJ1109267.1"/>
    <property type="molecule type" value="Genomic_DNA"/>
</dbReference>
<accession>A0AAV7N1K0</accession>
<keyword evidence="3" id="KW-1185">Reference proteome</keyword>
<name>A0AAV7N1K0_PLEWA</name>
<evidence type="ECO:0000313" key="3">
    <source>
        <dbReference type="Proteomes" id="UP001066276"/>
    </source>
</evidence>
<gene>
    <name evidence="2" type="ORF">NDU88_006630</name>
</gene>